<dbReference type="Proteomes" id="UP000664288">
    <property type="component" value="Unassembled WGS sequence"/>
</dbReference>
<dbReference type="InterPro" id="IPR001387">
    <property type="entry name" value="Cro/C1-type_HTH"/>
</dbReference>
<dbReference type="PROSITE" id="PS50943">
    <property type="entry name" value="HTH_CROC1"/>
    <property type="match status" value="1"/>
</dbReference>
<proteinExistence type="predicted"/>
<dbReference type="InterPro" id="IPR010982">
    <property type="entry name" value="Lambda_DNA-bd_dom_sf"/>
</dbReference>
<dbReference type="CDD" id="cd00093">
    <property type="entry name" value="HTH_XRE"/>
    <property type="match status" value="1"/>
</dbReference>
<sequence>MAVSAEDVFQRAMTPEQREAAARRADELTAQYLTLQELRKARELTQTQLATVMGKSQVNIAQLEKRADMLLSTLRSYIEAMGGKLNLVVEFPDREPLFLTGLTDDEPKPLPARHPVEP</sequence>
<dbReference type="EMBL" id="JAFMPY010000001">
    <property type="protein sequence ID" value="MBO0902402.1"/>
    <property type="molecule type" value="Genomic_DNA"/>
</dbReference>
<feature type="region of interest" description="Disordered" evidence="1">
    <location>
        <begin position="1"/>
        <end position="22"/>
    </location>
</feature>
<comment type="caution">
    <text evidence="3">The sequence shown here is derived from an EMBL/GenBank/DDBJ whole genome shotgun (WGS) entry which is preliminary data.</text>
</comment>
<organism evidence="3 4">
    <name type="scientific">Jiella sonneratiae</name>
    <dbReference type="NCBI Taxonomy" id="2816856"/>
    <lineage>
        <taxon>Bacteria</taxon>
        <taxon>Pseudomonadati</taxon>
        <taxon>Pseudomonadota</taxon>
        <taxon>Alphaproteobacteria</taxon>
        <taxon>Hyphomicrobiales</taxon>
        <taxon>Aurantimonadaceae</taxon>
        <taxon>Jiella</taxon>
    </lineage>
</organism>
<accession>A0ABS3IYB2</accession>
<feature type="domain" description="HTH cro/C1-type" evidence="2">
    <location>
        <begin position="35"/>
        <end position="88"/>
    </location>
</feature>
<dbReference type="Gene3D" id="1.10.260.40">
    <property type="entry name" value="lambda repressor-like DNA-binding domains"/>
    <property type="match status" value="1"/>
</dbReference>
<reference evidence="3 4" key="1">
    <citation type="submission" date="2021-03" db="EMBL/GenBank/DDBJ databases">
        <title>Whole genome sequence of Jiella sp. MQZ13P-4.</title>
        <authorList>
            <person name="Tuo L."/>
        </authorList>
    </citation>
    <scope>NUCLEOTIDE SEQUENCE [LARGE SCALE GENOMIC DNA]</scope>
    <source>
        <strain evidence="3 4">MQZ13P-4</strain>
    </source>
</reference>
<dbReference type="RefSeq" id="WP_207349034.1">
    <property type="nucleotide sequence ID" value="NZ_JAFMPY010000001.1"/>
</dbReference>
<evidence type="ECO:0000256" key="1">
    <source>
        <dbReference type="SAM" id="MobiDB-lite"/>
    </source>
</evidence>
<protein>
    <submittedName>
        <fullName evidence="3">XRE family transcriptional regulator</fullName>
    </submittedName>
</protein>
<evidence type="ECO:0000313" key="4">
    <source>
        <dbReference type="Proteomes" id="UP000664288"/>
    </source>
</evidence>
<dbReference type="SUPFAM" id="SSF47413">
    <property type="entry name" value="lambda repressor-like DNA-binding domains"/>
    <property type="match status" value="1"/>
</dbReference>
<gene>
    <name evidence="3" type="ORF">J1C47_01995</name>
</gene>
<evidence type="ECO:0000259" key="2">
    <source>
        <dbReference type="PROSITE" id="PS50943"/>
    </source>
</evidence>
<keyword evidence="4" id="KW-1185">Reference proteome</keyword>
<dbReference type="Pfam" id="PF01381">
    <property type="entry name" value="HTH_3"/>
    <property type="match status" value="1"/>
</dbReference>
<dbReference type="SMART" id="SM00530">
    <property type="entry name" value="HTH_XRE"/>
    <property type="match status" value="1"/>
</dbReference>
<evidence type="ECO:0000313" key="3">
    <source>
        <dbReference type="EMBL" id="MBO0902402.1"/>
    </source>
</evidence>
<name>A0ABS3IYB2_9HYPH</name>